<name>A0A316XEN1_9FLAO</name>
<keyword evidence="4" id="KW-1185">Reference proteome</keyword>
<evidence type="ECO:0000259" key="2">
    <source>
        <dbReference type="PROSITE" id="PS51762"/>
    </source>
</evidence>
<feature type="domain" description="GH16" evidence="2">
    <location>
        <begin position="44"/>
        <end position="281"/>
    </location>
</feature>
<evidence type="ECO:0000313" key="4">
    <source>
        <dbReference type="Proteomes" id="UP000236594"/>
    </source>
</evidence>
<dbReference type="CDD" id="cd08023">
    <property type="entry name" value="GH16_laminarinase_like"/>
    <property type="match status" value="1"/>
</dbReference>
<dbReference type="InterPro" id="IPR000757">
    <property type="entry name" value="Beta-glucanase-like"/>
</dbReference>
<dbReference type="PANTHER" id="PTHR10963:SF55">
    <property type="entry name" value="GLYCOSIDE HYDROLASE FAMILY 16 PROTEIN"/>
    <property type="match status" value="1"/>
</dbReference>
<accession>A0A316XEN1</accession>
<dbReference type="PROSITE" id="PS51762">
    <property type="entry name" value="GH16_2"/>
    <property type="match status" value="1"/>
</dbReference>
<dbReference type="Gene3D" id="2.60.120.200">
    <property type="match status" value="1"/>
</dbReference>
<dbReference type="InterPro" id="IPR013320">
    <property type="entry name" value="ConA-like_dom_sf"/>
</dbReference>
<comment type="caution">
    <text evidence="3">The sequence shown here is derived from an EMBL/GenBank/DDBJ whole genome shotgun (WGS) entry which is preliminary data.</text>
</comment>
<dbReference type="OrthoDB" id="9809583at2"/>
<reference evidence="3 4" key="1">
    <citation type="submission" date="2018-04" db="EMBL/GenBank/DDBJ databases">
        <title>Draft Genome Sequence of Phosphate-Solubilizing Chryseobacterium sp. ISE14 that is a Biocontrol and Plant Growth-Promoting Rhizobacterium Isolated from Cucumber.</title>
        <authorList>
            <person name="Jeong J.-J."/>
            <person name="Sang M.K."/>
            <person name="Choi I.-G."/>
            <person name="Kim K.D."/>
        </authorList>
    </citation>
    <scope>NUCLEOTIDE SEQUENCE [LARGE SCALE GENOMIC DNA]</scope>
    <source>
        <strain evidence="3 4">ISE14</strain>
    </source>
</reference>
<evidence type="ECO:0000313" key="3">
    <source>
        <dbReference type="EMBL" id="PWN72157.1"/>
    </source>
</evidence>
<dbReference type="RefSeq" id="WP_109711084.1">
    <property type="nucleotide sequence ID" value="NZ_PPED02000001.1"/>
</dbReference>
<dbReference type="PROSITE" id="PS51257">
    <property type="entry name" value="PROKAR_LIPOPROTEIN"/>
    <property type="match status" value="1"/>
</dbReference>
<dbReference type="GO" id="GO:0005975">
    <property type="term" value="P:carbohydrate metabolic process"/>
    <property type="evidence" value="ECO:0007669"/>
    <property type="project" value="InterPro"/>
</dbReference>
<dbReference type="AlphaFoldDB" id="A0A316XEN1"/>
<gene>
    <name evidence="3" type="ORF">C1631_006030</name>
</gene>
<organism evidence="3 4">
    <name type="scientific">Chryseobacterium phosphatilyticum</name>
    <dbReference type="NCBI Taxonomy" id="475075"/>
    <lineage>
        <taxon>Bacteria</taxon>
        <taxon>Pseudomonadati</taxon>
        <taxon>Bacteroidota</taxon>
        <taxon>Flavobacteriia</taxon>
        <taxon>Flavobacteriales</taxon>
        <taxon>Weeksellaceae</taxon>
        <taxon>Chryseobacterium group</taxon>
        <taxon>Chryseobacterium</taxon>
    </lineage>
</organism>
<dbReference type="Proteomes" id="UP000236594">
    <property type="component" value="Unassembled WGS sequence"/>
</dbReference>
<protein>
    <submittedName>
        <fullName evidence="3">Beta-glucanase</fullName>
    </submittedName>
</protein>
<comment type="similarity">
    <text evidence="1">Belongs to the glycosyl hydrolase 16 family.</text>
</comment>
<dbReference type="EMBL" id="PPED02000001">
    <property type="protein sequence ID" value="PWN72157.1"/>
    <property type="molecule type" value="Genomic_DNA"/>
</dbReference>
<sequence>MRITFNLPLASCIAGVVLLTSCSKQLAIENTGKKPGISQKFKTKEFEIDDQPAWVEDFNQTDNFDTTVWSKIPAGTSDWNKHMSSNNACYAMRDGKMVLRGIVNPDTSIDPRPYLTGGIQSKDKKDFGLGRIEIRAKFSSAKGAWPALWMLSSTGKYPEGGEIDIMEHLNYDKKVYQTIHTQYTLDNGSPNIPQRFAEVPIAEGFNTYAIEKYQDSMVFFVNSKRSFAYLRTATNKFPYADVNHYLLLDMQIGGSWVGNVDPATLPVEMEIDWVKFYPKKQ</sequence>
<dbReference type="InterPro" id="IPR050546">
    <property type="entry name" value="Glycosyl_Hydrlase_16"/>
</dbReference>
<proteinExistence type="inferred from homology"/>
<dbReference type="PANTHER" id="PTHR10963">
    <property type="entry name" value="GLYCOSYL HYDROLASE-RELATED"/>
    <property type="match status" value="1"/>
</dbReference>
<evidence type="ECO:0000256" key="1">
    <source>
        <dbReference type="ARBA" id="ARBA00006865"/>
    </source>
</evidence>
<dbReference type="SUPFAM" id="SSF49899">
    <property type="entry name" value="Concanavalin A-like lectins/glucanases"/>
    <property type="match status" value="1"/>
</dbReference>
<dbReference type="Pfam" id="PF00722">
    <property type="entry name" value="Glyco_hydro_16"/>
    <property type="match status" value="1"/>
</dbReference>
<dbReference type="GO" id="GO:0004553">
    <property type="term" value="F:hydrolase activity, hydrolyzing O-glycosyl compounds"/>
    <property type="evidence" value="ECO:0007669"/>
    <property type="project" value="InterPro"/>
</dbReference>